<dbReference type="InterPro" id="IPR047640">
    <property type="entry name" value="RpiR-like"/>
</dbReference>
<keyword evidence="3" id="KW-1185">Reference proteome</keyword>
<proteinExistence type="predicted"/>
<dbReference type="GO" id="GO:1901135">
    <property type="term" value="P:carbohydrate derivative metabolic process"/>
    <property type="evidence" value="ECO:0007669"/>
    <property type="project" value="InterPro"/>
</dbReference>
<dbReference type="PANTHER" id="PTHR30514">
    <property type="entry name" value="GLUCOKINASE"/>
    <property type="match status" value="1"/>
</dbReference>
<dbReference type="Proteomes" id="UP000593594">
    <property type="component" value="Chromosome"/>
</dbReference>
<dbReference type="KEGG" id="kmn:HW532_06965"/>
<reference evidence="2 3" key="1">
    <citation type="submission" date="2020-06" db="EMBL/GenBank/DDBJ databases">
        <title>Genome sequence of 2 isolates from Red Sea Mangroves.</title>
        <authorList>
            <person name="Sefrji F."/>
            <person name="Michoud G."/>
            <person name="Merlino G."/>
            <person name="Daffonchio D."/>
        </authorList>
    </citation>
    <scope>NUCLEOTIDE SEQUENCE [LARGE SCALE GENOMIC DNA]</scope>
    <source>
        <strain evidence="2 3">R1DC25</strain>
    </source>
</reference>
<dbReference type="InterPro" id="IPR009057">
    <property type="entry name" value="Homeodomain-like_sf"/>
</dbReference>
<evidence type="ECO:0000313" key="3">
    <source>
        <dbReference type="Proteomes" id="UP000593594"/>
    </source>
</evidence>
<dbReference type="GO" id="GO:0097367">
    <property type="term" value="F:carbohydrate derivative binding"/>
    <property type="evidence" value="ECO:0007669"/>
    <property type="project" value="InterPro"/>
</dbReference>
<dbReference type="PANTHER" id="PTHR30514:SF18">
    <property type="entry name" value="RPIR-FAMILY TRANSCRIPTIONAL REGULATOR"/>
    <property type="match status" value="1"/>
</dbReference>
<dbReference type="AlphaFoldDB" id="A0A7S8C325"/>
<accession>A0A7S8C325</accession>
<dbReference type="InterPro" id="IPR000281">
    <property type="entry name" value="HTH_RpiR"/>
</dbReference>
<dbReference type="InterPro" id="IPR001347">
    <property type="entry name" value="SIS_dom"/>
</dbReference>
<gene>
    <name evidence="2" type="ORF">HW532_06965</name>
</gene>
<protein>
    <submittedName>
        <fullName evidence="2">MurR/RpiR family transcriptional regulator</fullName>
    </submittedName>
</protein>
<evidence type="ECO:0000313" key="2">
    <source>
        <dbReference type="EMBL" id="QPC42471.1"/>
    </source>
</evidence>
<organism evidence="2 3">
    <name type="scientific">Kaustia mangrovi</name>
    <dbReference type="NCBI Taxonomy" id="2593653"/>
    <lineage>
        <taxon>Bacteria</taxon>
        <taxon>Pseudomonadati</taxon>
        <taxon>Pseudomonadota</taxon>
        <taxon>Alphaproteobacteria</taxon>
        <taxon>Hyphomicrobiales</taxon>
        <taxon>Parvibaculaceae</taxon>
        <taxon>Kaustia</taxon>
    </lineage>
</organism>
<dbReference type="PROSITE" id="PS51071">
    <property type="entry name" value="HTH_RPIR"/>
    <property type="match status" value="1"/>
</dbReference>
<feature type="domain" description="HTH rpiR-type" evidence="1">
    <location>
        <begin position="1"/>
        <end position="77"/>
    </location>
</feature>
<dbReference type="Gene3D" id="3.40.50.10490">
    <property type="entry name" value="Glucose-6-phosphate isomerase like protein, domain 1"/>
    <property type="match status" value="1"/>
</dbReference>
<dbReference type="Pfam" id="PF01418">
    <property type="entry name" value="HTH_6"/>
    <property type="match status" value="1"/>
</dbReference>
<dbReference type="RefSeq" id="WP_213163703.1">
    <property type="nucleotide sequence ID" value="NZ_CP058214.1"/>
</dbReference>
<dbReference type="EMBL" id="CP058214">
    <property type="protein sequence ID" value="QPC42471.1"/>
    <property type="molecule type" value="Genomic_DNA"/>
</dbReference>
<dbReference type="Pfam" id="PF01380">
    <property type="entry name" value="SIS"/>
    <property type="match status" value="1"/>
</dbReference>
<name>A0A7S8C325_9HYPH</name>
<dbReference type="SUPFAM" id="SSF53697">
    <property type="entry name" value="SIS domain"/>
    <property type="match status" value="1"/>
</dbReference>
<dbReference type="GO" id="GO:0003700">
    <property type="term" value="F:DNA-binding transcription factor activity"/>
    <property type="evidence" value="ECO:0007669"/>
    <property type="project" value="InterPro"/>
</dbReference>
<dbReference type="Gene3D" id="1.10.10.10">
    <property type="entry name" value="Winged helix-like DNA-binding domain superfamily/Winged helix DNA-binding domain"/>
    <property type="match status" value="1"/>
</dbReference>
<dbReference type="GO" id="GO:0003677">
    <property type="term" value="F:DNA binding"/>
    <property type="evidence" value="ECO:0007669"/>
    <property type="project" value="InterPro"/>
</dbReference>
<dbReference type="InterPro" id="IPR046348">
    <property type="entry name" value="SIS_dom_sf"/>
</dbReference>
<evidence type="ECO:0000259" key="1">
    <source>
        <dbReference type="PROSITE" id="PS51071"/>
    </source>
</evidence>
<dbReference type="InterPro" id="IPR036388">
    <property type="entry name" value="WH-like_DNA-bd_sf"/>
</dbReference>
<sequence length="292" mass="32813">MTVKSEIQAMSADLTSAERKIAAVVLADYPFGGLLTIQELAAKAHVSPPSITRFTAKLGCAGYHEFQRRLIDELKQSARRSPIDLRATQEVEARDGLLKDYVARVQNRLGQVTDTVSEADFDAICDMLADPRRAIFILGGRVSDSLGLFFSMSLRFLRRDIYHVPSNPELWPEYIQRMRSKDVVVLFDFRRYQPGLLNFAESLSEAAKPQIVLVTDQWLSPIAGLAARTIAMPIEVGTAWDTIVPPLAVLEAMVVKIAEDNWDDVHPRLQAWDRLRRRSSPPQSTQDQEPLP</sequence>
<dbReference type="SUPFAM" id="SSF46689">
    <property type="entry name" value="Homeodomain-like"/>
    <property type="match status" value="1"/>
</dbReference>